<gene>
    <name evidence="2" type="ORF">EGYM00163_LOCUS38918</name>
</gene>
<evidence type="ECO:0000313" key="2">
    <source>
        <dbReference type="EMBL" id="CAE0827656.1"/>
    </source>
</evidence>
<name>A0A7S4G7A0_9EUGL</name>
<dbReference type="AlphaFoldDB" id="A0A7S4G7A0"/>
<protein>
    <submittedName>
        <fullName evidence="2">Uncharacterized protein</fullName>
    </submittedName>
</protein>
<organism evidence="2">
    <name type="scientific">Eutreptiella gymnastica</name>
    <dbReference type="NCBI Taxonomy" id="73025"/>
    <lineage>
        <taxon>Eukaryota</taxon>
        <taxon>Discoba</taxon>
        <taxon>Euglenozoa</taxon>
        <taxon>Euglenida</taxon>
        <taxon>Spirocuta</taxon>
        <taxon>Euglenophyceae</taxon>
        <taxon>Eutreptiales</taxon>
        <taxon>Eutreptiaceae</taxon>
        <taxon>Eutreptiella</taxon>
    </lineage>
</organism>
<reference evidence="2" key="1">
    <citation type="submission" date="2021-01" db="EMBL/GenBank/DDBJ databases">
        <authorList>
            <person name="Corre E."/>
            <person name="Pelletier E."/>
            <person name="Niang G."/>
            <person name="Scheremetjew M."/>
            <person name="Finn R."/>
            <person name="Kale V."/>
            <person name="Holt S."/>
            <person name="Cochrane G."/>
            <person name="Meng A."/>
            <person name="Brown T."/>
            <person name="Cohen L."/>
        </authorList>
    </citation>
    <scope>NUCLEOTIDE SEQUENCE</scope>
    <source>
        <strain evidence="2">CCMP1594</strain>
    </source>
</reference>
<feature type="region of interest" description="Disordered" evidence="1">
    <location>
        <begin position="1"/>
        <end position="20"/>
    </location>
</feature>
<proteinExistence type="predicted"/>
<accession>A0A7S4G7A0</accession>
<sequence>MKGEGKSAPGTQPLGPILLPFPPPHNPQPALCVCQNLSDHSLAVERTFRYSYNITEGNAAGLWRAGALGWKYGYAGNTGNKGGFMGNGSVNIWESFFYLQQHDRLQK</sequence>
<dbReference type="EMBL" id="HBJA01112744">
    <property type="protein sequence ID" value="CAE0827656.1"/>
    <property type="molecule type" value="Transcribed_RNA"/>
</dbReference>
<evidence type="ECO:0000256" key="1">
    <source>
        <dbReference type="SAM" id="MobiDB-lite"/>
    </source>
</evidence>